<dbReference type="EMBL" id="KB579774">
    <property type="protein sequence ID" value="EMP26441.1"/>
    <property type="molecule type" value="Genomic_DNA"/>
</dbReference>
<gene>
    <name evidence="1" type="ORF">UY3_16482</name>
</gene>
<name>M7AMK7_CHEMY</name>
<protein>
    <submittedName>
        <fullName evidence="1">Uncharacterized protein</fullName>
    </submittedName>
</protein>
<dbReference type="Proteomes" id="UP000031443">
    <property type="component" value="Unassembled WGS sequence"/>
</dbReference>
<sequence>MRSTVEADRERLPPNLLRSSAANSTRSSYHIFPVDHGTPRSKCSPAWSTPELLNLMALWREEAVQSQLHSSHRNFYTCDQISHGMLDKGYKWDTVLCEDKGDKFSGLGTADSILNPEDEVMDEEVELEDEMGQVTRLSSTVASEDLFLTQEGSNQSQHAISGTHDAGEGDLGYGVISSGAPLGTLLEEEGEVVEGQVYTTHLLWYNYVTQSYSLLCEKGQELSQ</sequence>
<reference evidence="2" key="1">
    <citation type="journal article" date="2013" name="Nat. Genet.">
        <title>The draft genomes of soft-shell turtle and green sea turtle yield insights into the development and evolution of the turtle-specific body plan.</title>
        <authorList>
            <person name="Wang Z."/>
            <person name="Pascual-Anaya J."/>
            <person name="Zadissa A."/>
            <person name="Li W."/>
            <person name="Niimura Y."/>
            <person name="Huang Z."/>
            <person name="Li C."/>
            <person name="White S."/>
            <person name="Xiong Z."/>
            <person name="Fang D."/>
            <person name="Wang B."/>
            <person name="Ming Y."/>
            <person name="Chen Y."/>
            <person name="Zheng Y."/>
            <person name="Kuraku S."/>
            <person name="Pignatelli M."/>
            <person name="Herrero J."/>
            <person name="Beal K."/>
            <person name="Nozawa M."/>
            <person name="Li Q."/>
            <person name="Wang J."/>
            <person name="Zhang H."/>
            <person name="Yu L."/>
            <person name="Shigenobu S."/>
            <person name="Wang J."/>
            <person name="Liu J."/>
            <person name="Flicek P."/>
            <person name="Searle S."/>
            <person name="Wang J."/>
            <person name="Kuratani S."/>
            <person name="Yin Y."/>
            <person name="Aken B."/>
            <person name="Zhang G."/>
            <person name="Irie N."/>
        </authorList>
    </citation>
    <scope>NUCLEOTIDE SEQUENCE [LARGE SCALE GENOMIC DNA]</scope>
</reference>
<evidence type="ECO:0000313" key="2">
    <source>
        <dbReference type="Proteomes" id="UP000031443"/>
    </source>
</evidence>
<accession>M7AMK7</accession>
<keyword evidence="2" id="KW-1185">Reference proteome</keyword>
<organism evidence="1 2">
    <name type="scientific">Chelonia mydas</name>
    <name type="common">Green sea-turtle</name>
    <name type="synonym">Chelonia agassizi</name>
    <dbReference type="NCBI Taxonomy" id="8469"/>
    <lineage>
        <taxon>Eukaryota</taxon>
        <taxon>Metazoa</taxon>
        <taxon>Chordata</taxon>
        <taxon>Craniata</taxon>
        <taxon>Vertebrata</taxon>
        <taxon>Euteleostomi</taxon>
        <taxon>Archelosauria</taxon>
        <taxon>Testudinata</taxon>
        <taxon>Testudines</taxon>
        <taxon>Cryptodira</taxon>
        <taxon>Durocryptodira</taxon>
        <taxon>Americhelydia</taxon>
        <taxon>Chelonioidea</taxon>
        <taxon>Cheloniidae</taxon>
        <taxon>Chelonia</taxon>
    </lineage>
</organism>
<evidence type="ECO:0000313" key="1">
    <source>
        <dbReference type="EMBL" id="EMP26441.1"/>
    </source>
</evidence>
<dbReference type="AlphaFoldDB" id="M7AMK7"/>
<dbReference type="Gene3D" id="1.10.10.60">
    <property type="entry name" value="Homeodomain-like"/>
    <property type="match status" value="1"/>
</dbReference>
<proteinExistence type="predicted"/>